<proteinExistence type="predicted"/>
<accession>T2JHH2</accession>
<protein>
    <submittedName>
        <fullName evidence="2">DNA-methyltransferase-like protein</fullName>
    </submittedName>
</protein>
<comment type="caution">
    <text evidence="2">The sequence shown here is derived from an EMBL/GenBank/DDBJ whole genome shotgun (WGS) entry which is preliminary data.</text>
</comment>
<evidence type="ECO:0000313" key="2">
    <source>
        <dbReference type="EMBL" id="CCQ63917.1"/>
    </source>
</evidence>
<gene>
    <name evidence="2" type="ORF">CWATWH0401_1677</name>
</gene>
<reference evidence="2 3" key="2">
    <citation type="submission" date="2013-09" db="EMBL/GenBank/DDBJ databases">
        <title>Whole genome comparison of six Crocosphaera watsonii strains with differing phenotypes.</title>
        <authorList>
            <person name="Bench S.R."/>
            <person name="Heller P."/>
            <person name="Frank I."/>
            <person name="Arciniega M."/>
            <person name="Shilova I.N."/>
            <person name="Zehr J.P."/>
        </authorList>
    </citation>
    <scope>NUCLEOTIDE SEQUENCE [LARGE SCALE GENOMIC DNA]</scope>
    <source>
        <strain evidence="2 3">WH 0401</strain>
    </source>
</reference>
<dbReference type="GO" id="GO:0032259">
    <property type="term" value="P:methylation"/>
    <property type="evidence" value="ECO:0007669"/>
    <property type="project" value="UniProtKB-KW"/>
</dbReference>
<dbReference type="EMBL" id="CAQM01000784">
    <property type="protein sequence ID" value="CCQ63917.1"/>
    <property type="molecule type" value="Genomic_DNA"/>
</dbReference>
<evidence type="ECO:0000256" key="1">
    <source>
        <dbReference type="SAM" id="MobiDB-lite"/>
    </source>
</evidence>
<dbReference type="Proteomes" id="UP000018198">
    <property type="component" value="Unassembled WGS sequence"/>
</dbReference>
<sequence length="51" mass="5948">MKTTKTVQGKIDPLNFLQLSIFDLPVQDTPTKLRYPNPKKAQKFRDLADRM</sequence>
<dbReference type="AlphaFoldDB" id="T2JHH2"/>
<feature type="region of interest" description="Disordered" evidence="1">
    <location>
        <begin position="30"/>
        <end position="51"/>
    </location>
</feature>
<evidence type="ECO:0000313" key="3">
    <source>
        <dbReference type="Proteomes" id="UP000018198"/>
    </source>
</evidence>
<name>T2JHH2_CROWT</name>
<dbReference type="GO" id="GO:0008168">
    <property type="term" value="F:methyltransferase activity"/>
    <property type="evidence" value="ECO:0007669"/>
    <property type="project" value="UniProtKB-KW"/>
</dbReference>
<keyword evidence="2" id="KW-0489">Methyltransferase</keyword>
<reference evidence="2 3" key="1">
    <citation type="submission" date="2013-01" db="EMBL/GenBank/DDBJ databases">
        <authorList>
            <person name="Bench S."/>
        </authorList>
    </citation>
    <scope>NUCLEOTIDE SEQUENCE [LARGE SCALE GENOMIC DNA]</scope>
    <source>
        <strain evidence="2 3">WH 0401</strain>
    </source>
</reference>
<keyword evidence="2" id="KW-0808">Transferase</keyword>
<organism evidence="2 3">
    <name type="scientific">Crocosphaera watsonii WH 0401</name>
    <dbReference type="NCBI Taxonomy" id="555881"/>
    <lineage>
        <taxon>Bacteria</taxon>
        <taxon>Bacillati</taxon>
        <taxon>Cyanobacteriota</taxon>
        <taxon>Cyanophyceae</taxon>
        <taxon>Oscillatoriophycideae</taxon>
        <taxon>Chroococcales</taxon>
        <taxon>Aphanothecaceae</taxon>
        <taxon>Crocosphaera</taxon>
    </lineage>
</organism>